<dbReference type="Pfam" id="PF20693">
    <property type="entry name" value="YobI-ATPase"/>
    <property type="match status" value="1"/>
</dbReference>
<feature type="domain" description="YobI-like P-loop NTPase" evidence="3">
    <location>
        <begin position="21"/>
        <end position="455"/>
    </location>
</feature>
<evidence type="ECO:0000313" key="4">
    <source>
        <dbReference type="EMBL" id="KAA9395705.1"/>
    </source>
</evidence>
<feature type="region of interest" description="Disordered" evidence="1">
    <location>
        <begin position="295"/>
        <end position="328"/>
    </location>
</feature>
<comment type="caution">
    <text evidence="4">The sequence shown here is derived from an EMBL/GenBank/DDBJ whole genome shotgun (WGS) entry which is preliminary data.</text>
</comment>
<accession>A0A5J5L3D3</accession>
<organism evidence="4 5">
    <name type="scientific">Kocuria coralli</name>
    <dbReference type="NCBI Taxonomy" id="1461025"/>
    <lineage>
        <taxon>Bacteria</taxon>
        <taxon>Bacillati</taxon>
        <taxon>Actinomycetota</taxon>
        <taxon>Actinomycetes</taxon>
        <taxon>Micrococcales</taxon>
        <taxon>Micrococcaceae</taxon>
        <taxon>Kocuria</taxon>
    </lineage>
</organism>
<reference evidence="4 5" key="1">
    <citation type="submission" date="2019-05" db="EMBL/GenBank/DDBJ databases">
        <title>Kocuria coralli sp. nov., a novel actinobacterium isolated from coral reef seawater.</title>
        <authorList>
            <person name="Li J."/>
        </authorList>
    </citation>
    <scope>NUCLEOTIDE SEQUENCE [LARGE SCALE GENOMIC DNA]</scope>
    <source>
        <strain evidence="4 5">SCSIO 13007</strain>
    </source>
</reference>
<name>A0A5J5L3D3_9MICC</name>
<protein>
    <recommendedName>
        <fullName evidence="3">YobI-like P-loop NTPase domain-containing protein</fullName>
    </recommendedName>
</protein>
<feature type="transmembrane region" description="Helical" evidence="2">
    <location>
        <begin position="140"/>
        <end position="163"/>
    </location>
</feature>
<keyword evidence="5" id="KW-1185">Reference proteome</keyword>
<dbReference type="OrthoDB" id="1701659at2"/>
<dbReference type="EMBL" id="SZWF01000001">
    <property type="protein sequence ID" value="KAA9395705.1"/>
    <property type="molecule type" value="Genomic_DNA"/>
</dbReference>
<keyword evidence="2" id="KW-0812">Transmembrane</keyword>
<keyword evidence="2" id="KW-0472">Membrane</keyword>
<dbReference type="AlphaFoldDB" id="A0A5J5L3D3"/>
<evidence type="ECO:0000313" key="5">
    <source>
        <dbReference type="Proteomes" id="UP000325957"/>
    </source>
</evidence>
<dbReference type="InterPro" id="IPR048428">
    <property type="entry name" value="YobI-NTPase"/>
</dbReference>
<dbReference type="Proteomes" id="UP000325957">
    <property type="component" value="Unassembled WGS sequence"/>
</dbReference>
<sequence>MTDIELRSLAPEYDEDHHHTYVSRLNAAVSDPRNKNIALTGRYGAGKSSILDKFTRDQECSETGDPGNDSSEQTAKTIKKKRKKASSRKVLRISINTLGPDKGEDLTNRIQKELVKQLVYRAKPGEVRSSEFARTPQLRWWRAGLDALVVAVVLVGLLWLFGLRPIKDSLGTDNSWLPMASLFFLVLGILWAIRWYIGNRVVAQVSAGGASIALEGTSDSFFDKYLDELITFFEATEPDILVFEDLDRFDDPRIFDSLLELNTLVNSSAHWRNRPGRPLRFVYAIKDSLFEKLGDEQQEKDETENKKAEQDGASTSGAAVDQNNPETKDAVAEAVERANRTKFFEIVIPVVPFLSHSNARDHFVTELGKLRLPEGEGAKIDRGLIDIVARHTTDMRLMLNIGNEFVVYAERLLWVAGTKRRRAPGLTANRLFAIVVYKNFHLTDFEALPHRGSALDWLDQARRDLVDTAITTLQQERASLVSGAARRQRQQDLAATLSERLTVVLQSAHMTLVSATADSASLDVKAINDPPFWQAIAQAKTAEVQLASESRYAIRSALDRAYLASVFPEIETFEGWVDTPTQVDDKRVSEIDTEISVLRGIDFKPLLDDDRHTLDGKSFAALAENKLPSQLALDLIKQGHIDRFYAEYATVFYGEFLGVDVAKFFRNSVWPNEMDMQFEFTTPGAVGNVLAQAPADFLGTRSALNIDIVNHLMTIDVSTSIHLIDFLARPHNTDGHQFLSTYLNTPTSHGEELVSRLAAKPWPGLFSFIASEGAINGDETNVSLLNAALRSVPSFEAFELDDDARALIARLYTEIPVFCEVQRGVPMQTLFAFLTASLPSVPNLRALSPELQNLVVDAKRYTLDASNLRAAATLPDETPISADNLLAKTVIWEHCTEHVEGYLSLVESDEQTTGSCASPEVLAEVVNAQHEEWTAEQMDAFLDASAESAALPDITVVEQTAWATVVDRLCVVPNVTNLEAYATEIGLDDALAALFTDDEGAVVDIINVEDVTEDQLEPLVTLLLNAQAVLEPRQRVLLAKQMLGAPDGPGFDLSEIEASPDELLAKLLREGMIDDTAEAFAHFSGAGWPSIGPALRVSTNAATFITPALIQGHAEEVVRGNNFPEATRRALLERLVEFAPTEDQSFLIAAASAARTLHVSLSTGALMLIAPAVRNHEDVVWQLKEQAGQIAASAAMQILGSMSGDFVGFAGAAGQKFEVSDTPSLETVLKHLKGAGMIVPQPGRQPKGRWKFRIA</sequence>
<gene>
    <name evidence="4" type="ORF">FCK90_01500</name>
</gene>
<proteinExistence type="predicted"/>
<feature type="transmembrane region" description="Helical" evidence="2">
    <location>
        <begin position="175"/>
        <end position="197"/>
    </location>
</feature>
<evidence type="ECO:0000256" key="2">
    <source>
        <dbReference type="SAM" id="Phobius"/>
    </source>
</evidence>
<keyword evidence="2" id="KW-1133">Transmembrane helix</keyword>
<evidence type="ECO:0000259" key="3">
    <source>
        <dbReference type="Pfam" id="PF20693"/>
    </source>
</evidence>
<feature type="region of interest" description="Disordered" evidence="1">
    <location>
        <begin position="58"/>
        <end position="83"/>
    </location>
</feature>
<evidence type="ECO:0000256" key="1">
    <source>
        <dbReference type="SAM" id="MobiDB-lite"/>
    </source>
</evidence>
<feature type="compositionally biased region" description="Polar residues" evidence="1">
    <location>
        <begin position="312"/>
        <end position="325"/>
    </location>
</feature>
<dbReference type="RefSeq" id="WP_158032510.1">
    <property type="nucleotide sequence ID" value="NZ_ML708610.1"/>
</dbReference>